<evidence type="ECO:0000313" key="1">
    <source>
        <dbReference type="EMBL" id="ETI85567.1"/>
    </source>
</evidence>
<accession>W1TV95</accession>
<evidence type="ECO:0000313" key="2">
    <source>
        <dbReference type="Proteomes" id="UP000018846"/>
    </source>
</evidence>
<proteinExistence type="predicted"/>
<name>W1TV95_STRAP</name>
<reference evidence="1 2" key="1">
    <citation type="submission" date="2013-12" db="EMBL/GenBank/DDBJ databases">
        <title>A Varibaculum cambriense genome reconstructed from a premature infant gut community with otherwise low bacterial novelty that shifts toward anaerobic metabolism during the third week of life.</title>
        <authorList>
            <person name="Brown C.T."/>
            <person name="Sharon I."/>
            <person name="Thomas B.C."/>
            <person name="Castelle C.J."/>
            <person name="Morowitz M.J."/>
            <person name="Banfield J.F."/>
        </authorList>
    </citation>
    <scope>NUCLEOTIDE SEQUENCE [LARGE SCALE GENOMIC DNA]</scope>
    <source>
        <strain evidence="2">DORA_7</strain>
    </source>
</reference>
<organism evidence="1 2">
    <name type="scientific">Streptococcus anginosus DORA_7</name>
    <dbReference type="NCBI Taxonomy" id="1403946"/>
    <lineage>
        <taxon>Bacteria</taxon>
        <taxon>Bacillati</taxon>
        <taxon>Bacillota</taxon>
        <taxon>Bacilli</taxon>
        <taxon>Lactobacillales</taxon>
        <taxon>Streptococcaceae</taxon>
        <taxon>Streptococcus</taxon>
        <taxon>Streptococcus anginosus group</taxon>
    </lineage>
</organism>
<sequence length="95" mass="11042">MILGVVAHIHLHQTEVTGAVVEVFRWIIVEVKKGQDIYASLFITLHFTTGRILKFSNDVVHNNFIAREIQRGMVKDINLLYIIFQVRKNIFIFCT</sequence>
<dbReference type="PATRIC" id="fig|1403946.3.peg.569"/>
<comment type="caution">
    <text evidence="1">The sequence shown here is derived from an EMBL/GenBank/DDBJ whole genome shotgun (WGS) entry which is preliminary data.</text>
</comment>
<dbReference type="AlphaFoldDB" id="W1TV95"/>
<dbReference type="EMBL" id="AZMF01000113">
    <property type="protein sequence ID" value="ETI85567.1"/>
    <property type="molecule type" value="Genomic_DNA"/>
</dbReference>
<protein>
    <submittedName>
        <fullName evidence="1">Uncharacterized protein</fullName>
    </submittedName>
</protein>
<gene>
    <name evidence="1" type="ORF">Q615_SPAC00113G0242</name>
</gene>
<dbReference type="Proteomes" id="UP000018846">
    <property type="component" value="Unassembled WGS sequence"/>
</dbReference>